<comment type="caution">
    <text evidence="3">The sequence shown here is derived from an EMBL/GenBank/DDBJ whole genome shotgun (WGS) entry which is preliminary data.</text>
</comment>
<dbReference type="RefSeq" id="WP_378055344.1">
    <property type="nucleotide sequence ID" value="NZ_JBHSIS010000003.1"/>
</dbReference>
<evidence type="ECO:0000259" key="2">
    <source>
        <dbReference type="Pfam" id="PF14021"/>
    </source>
</evidence>
<feature type="compositionally biased region" description="Pro residues" evidence="1">
    <location>
        <begin position="654"/>
        <end position="690"/>
    </location>
</feature>
<proteinExistence type="predicted"/>
<sequence>MAQPTQLTPTEQDALVKQIGLAMLRVAPEDWEQLTVDYRAVGRYAESTGLVTYSDGGTEPWTMPADLQGLFARLRAGMYREGRGTWFNARYKLDHPSSYNLEYDREEPTWDAPPPPQAYPDDMRLFPRTDDNVPEWLRRRLATAPPPPGPPPGTPMPDRAPGPPRFRVARIFDGPGEDGRPSVNRPQVDEMDIQDILDYLDNGPLVGPARGYDIDRLDPNGQQSVPVAFHTDGTWIWPAAVNYYLREHDVAPEPDLVEHIRRMRFQLPPVDDQTRAAAQQFLGPPPPGPRPGPPPAPAPTRAMPVPAPVPAPKMPPATPPRAALPSQGPASAEIDHLRTRLDDLDVPETAYRIGKPAGRGWTMEQTDEGWRVGWHDQDWVAPAVFEDVADASAFLLGKLMLDTDRWAAGPKNPELPPLPPPPPDHGFEPPAPAADYEPMSAPMEEFTPGGGREAAAAGSGRDFASAGAGRDFGGPGAGRDFGAPNDFASAGAGRNDFGGPGAGRDAGSERDFGSPGDFASTGSGQNGGRDFGSHAAGRNDFAPPDTGQDDFGGTGPGRDFGSPGDFASTGSGQNGGRDFAAPGDFVPGGSGQNGGRDFGSHAAGRNDFAPPDTGQDDFGGTGPGRDFAAPGAGQDEFSSNDFGGRDEFGTRIVGPPPGTPGFTPPSPSGPVGPPPGTPGFSPPPGTPPRGEPAHTMAMEPPSPPRGEQQATVLAPRPTNGAASAPPGSEWPITPLPGEPPLTLFRGKRMIELEPGAEFDRFGDDDGNLVYAVGTPFTERSLVPEWVDRPYHVYRVRQPVQVLTGAAIPWFDQPGGGTAYLLPDAVGELVAHGAIVEVDSGEPPRS</sequence>
<feature type="compositionally biased region" description="Pro residues" evidence="1">
    <location>
        <begin position="144"/>
        <end position="164"/>
    </location>
</feature>
<reference evidence="4" key="1">
    <citation type="journal article" date="2019" name="Int. J. Syst. Evol. Microbiol.">
        <title>The Global Catalogue of Microorganisms (GCM) 10K type strain sequencing project: providing services to taxonomists for standard genome sequencing and annotation.</title>
        <authorList>
            <consortium name="The Broad Institute Genomics Platform"/>
            <consortium name="The Broad Institute Genome Sequencing Center for Infectious Disease"/>
            <person name="Wu L."/>
            <person name="Ma J."/>
        </authorList>
    </citation>
    <scope>NUCLEOTIDE SEQUENCE [LARGE SCALE GENOMIC DNA]</scope>
    <source>
        <strain evidence="4">ZS-22-S1</strain>
    </source>
</reference>
<dbReference type="InterPro" id="IPR036170">
    <property type="entry name" value="YezG-like_sf"/>
</dbReference>
<dbReference type="Pfam" id="PF14021">
    <property type="entry name" value="TNT"/>
    <property type="match status" value="1"/>
</dbReference>
<dbReference type="PANTHER" id="PTHR42059:SF1">
    <property type="entry name" value="TNT DOMAIN-CONTAINING PROTEIN"/>
    <property type="match status" value="1"/>
</dbReference>
<accession>A0ABV9RYT4</accession>
<feature type="compositionally biased region" description="Pro residues" evidence="1">
    <location>
        <begin position="413"/>
        <end position="432"/>
    </location>
</feature>
<feature type="compositionally biased region" description="Pro residues" evidence="1">
    <location>
        <begin position="305"/>
        <end position="319"/>
    </location>
</feature>
<evidence type="ECO:0000313" key="4">
    <source>
        <dbReference type="Proteomes" id="UP001595859"/>
    </source>
</evidence>
<feature type="region of interest" description="Disordered" evidence="1">
    <location>
        <begin position="407"/>
        <end position="736"/>
    </location>
</feature>
<feature type="compositionally biased region" description="Gly residues" evidence="1">
    <location>
        <begin position="586"/>
        <end position="597"/>
    </location>
</feature>
<feature type="compositionally biased region" description="Gly residues" evidence="1">
    <location>
        <begin position="470"/>
        <end position="479"/>
    </location>
</feature>
<feature type="domain" description="TNT" evidence="2">
    <location>
        <begin position="751"/>
        <end position="837"/>
    </location>
</feature>
<dbReference type="InterPro" id="IPR025331">
    <property type="entry name" value="TNT"/>
</dbReference>
<feature type="region of interest" description="Disordered" evidence="1">
    <location>
        <begin position="105"/>
        <end position="164"/>
    </location>
</feature>
<dbReference type="InterPro" id="IPR053024">
    <property type="entry name" value="Fungal_surface_NADase"/>
</dbReference>
<dbReference type="SUPFAM" id="SSF160424">
    <property type="entry name" value="BH3703-like"/>
    <property type="match status" value="1"/>
</dbReference>
<feature type="compositionally biased region" description="Low complexity" evidence="1">
    <location>
        <begin position="453"/>
        <end position="469"/>
    </location>
</feature>
<dbReference type="PANTHER" id="PTHR42059">
    <property type="entry name" value="TNT DOMAIN-CONTAINING PROTEIN"/>
    <property type="match status" value="1"/>
</dbReference>
<feature type="compositionally biased region" description="Basic and acidic residues" evidence="1">
    <location>
        <begin position="121"/>
        <end position="131"/>
    </location>
</feature>
<protein>
    <submittedName>
        <fullName evidence="3">TNT domain-containing protein</fullName>
    </submittedName>
</protein>
<name>A0ABV9RYT4_9PSEU</name>
<gene>
    <name evidence="3" type="ORF">ACFPCV_07690</name>
</gene>
<feature type="region of interest" description="Disordered" evidence="1">
    <location>
        <begin position="279"/>
        <end position="330"/>
    </location>
</feature>
<dbReference type="Proteomes" id="UP001595859">
    <property type="component" value="Unassembled WGS sequence"/>
</dbReference>
<evidence type="ECO:0000256" key="1">
    <source>
        <dbReference type="SAM" id="MobiDB-lite"/>
    </source>
</evidence>
<organism evidence="3 4">
    <name type="scientific">Actinophytocola glycyrrhizae</name>
    <dbReference type="NCBI Taxonomy" id="2044873"/>
    <lineage>
        <taxon>Bacteria</taxon>
        <taxon>Bacillati</taxon>
        <taxon>Actinomycetota</taxon>
        <taxon>Actinomycetes</taxon>
        <taxon>Pseudonocardiales</taxon>
        <taxon>Pseudonocardiaceae</taxon>
    </lineage>
</organism>
<dbReference type="EMBL" id="JBHSIS010000003">
    <property type="protein sequence ID" value="MFC4853382.1"/>
    <property type="molecule type" value="Genomic_DNA"/>
</dbReference>
<evidence type="ECO:0000313" key="3">
    <source>
        <dbReference type="EMBL" id="MFC4853382.1"/>
    </source>
</evidence>
<keyword evidence="4" id="KW-1185">Reference proteome</keyword>
<feature type="compositionally biased region" description="Pro residues" evidence="1">
    <location>
        <begin position="283"/>
        <end position="298"/>
    </location>
</feature>